<organism evidence="2 3">
    <name type="scientific">Rhizoctonia solani</name>
    <dbReference type="NCBI Taxonomy" id="456999"/>
    <lineage>
        <taxon>Eukaryota</taxon>
        <taxon>Fungi</taxon>
        <taxon>Dikarya</taxon>
        <taxon>Basidiomycota</taxon>
        <taxon>Agaricomycotina</taxon>
        <taxon>Agaricomycetes</taxon>
        <taxon>Cantharellales</taxon>
        <taxon>Ceratobasidiaceae</taxon>
        <taxon>Rhizoctonia</taxon>
    </lineage>
</organism>
<evidence type="ECO:0000313" key="3">
    <source>
        <dbReference type="Proteomes" id="UP000663853"/>
    </source>
</evidence>
<proteinExistence type="predicted"/>
<feature type="compositionally biased region" description="Polar residues" evidence="1">
    <location>
        <begin position="1"/>
        <end position="12"/>
    </location>
</feature>
<gene>
    <name evidence="2" type="ORF">RDB_LOCUS185901</name>
</gene>
<comment type="caution">
    <text evidence="2">The sequence shown here is derived from an EMBL/GenBank/DDBJ whole genome shotgun (WGS) entry which is preliminary data.</text>
</comment>
<feature type="compositionally biased region" description="Polar residues" evidence="1">
    <location>
        <begin position="79"/>
        <end position="95"/>
    </location>
</feature>
<feature type="compositionally biased region" description="Polar residues" evidence="1">
    <location>
        <begin position="55"/>
        <end position="70"/>
    </location>
</feature>
<name>A0A8H3DPW4_9AGAM</name>
<feature type="region of interest" description="Disordered" evidence="1">
    <location>
        <begin position="1"/>
        <end position="95"/>
    </location>
</feature>
<evidence type="ECO:0000313" key="2">
    <source>
        <dbReference type="EMBL" id="CAE6538234.1"/>
    </source>
</evidence>
<dbReference type="EMBL" id="CAJMXA010004253">
    <property type="protein sequence ID" value="CAE6538234.1"/>
    <property type="molecule type" value="Genomic_DNA"/>
</dbReference>
<accession>A0A8H3DPW4</accession>
<dbReference type="AlphaFoldDB" id="A0A8H3DPW4"/>
<evidence type="ECO:0000256" key="1">
    <source>
        <dbReference type="SAM" id="MobiDB-lite"/>
    </source>
</evidence>
<protein>
    <submittedName>
        <fullName evidence="2">Uncharacterized protein</fullName>
    </submittedName>
</protein>
<reference evidence="2" key="1">
    <citation type="submission" date="2021-01" db="EMBL/GenBank/DDBJ databases">
        <authorList>
            <person name="Kaushik A."/>
        </authorList>
    </citation>
    <scope>NUCLEOTIDE SEQUENCE</scope>
    <source>
        <strain evidence="2">AG6-10EEA</strain>
    </source>
</reference>
<dbReference type="Proteomes" id="UP000663853">
    <property type="component" value="Unassembled WGS sequence"/>
</dbReference>
<sequence>MSDLSNVNNIGGSNAPVAWFQSPNLPESGPKPELATYIYQGETEQKGSGPVGTAWTPTNPATEQSASTTTERSKLDNLFPSQKPLQPVFNTKDSE</sequence>